<keyword evidence="3" id="KW-0288">FMN</keyword>
<dbReference type="PANTHER" id="PTHR45846">
    <property type="entry name" value="TRNA-DIHYDROURIDINE(47) SYNTHASE [NAD(P)(+)]-LIKE"/>
    <property type="match status" value="1"/>
</dbReference>
<dbReference type="Pfam" id="PF01207">
    <property type="entry name" value="Dus"/>
    <property type="match status" value="1"/>
</dbReference>
<dbReference type="InterPro" id="IPR024036">
    <property type="entry name" value="tRNA-dHydroUridine_Synthase_C"/>
</dbReference>
<accession>A0A518ET55</accession>
<protein>
    <submittedName>
        <fullName evidence="9">tRNA-dihydrouridine synthase C</fullName>
        <ecNumber evidence="9">1.-.-.-</ecNumber>
    </submittedName>
</protein>
<dbReference type="Gene3D" id="3.20.20.70">
    <property type="entry name" value="Aldolase class I"/>
    <property type="match status" value="1"/>
</dbReference>
<dbReference type="InterPro" id="IPR013785">
    <property type="entry name" value="Aldolase_TIM"/>
</dbReference>
<evidence type="ECO:0000256" key="6">
    <source>
        <dbReference type="ARBA" id="ARBA00023002"/>
    </source>
</evidence>
<keyword evidence="6 9" id="KW-0560">Oxidoreductase</keyword>
<evidence type="ECO:0000256" key="2">
    <source>
        <dbReference type="ARBA" id="ARBA00022630"/>
    </source>
</evidence>
<dbReference type="CDD" id="cd02801">
    <property type="entry name" value="DUS_like_FMN"/>
    <property type="match status" value="1"/>
</dbReference>
<evidence type="ECO:0000256" key="1">
    <source>
        <dbReference type="ARBA" id="ARBA00001917"/>
    </source>
</evidence>
<dbReference type="SUPFAM" id="SSF51395">
    <property type="entry name" value="FMN-linked oxidoreductases"/>
    <property type="match status" value="1"/>
</dbReference>
<dbReference type="GO" id="GO:0003723">
    <property type="term" value="F:RNA binding"/>
    <property type="evidence" value="ECO:0007669"/>
    <property type="project" value="TreeGrafter"/>
</dbReference>
<dbReference type="InterPro" id="IPR035587">
    <property type="entry name" value="DUS-like_FMN-bd"/>
</dbReference>
<dbReference type="AlphaFoldDB" id="A0A518ET55"/>
<evidence type="ECO:0000256" key="7">
    <source>
        <dbReference type="SAM" id="MobiDB-lite"/>
    </source>
</evidence>
<dbReference type="NCBIfam" id="TIGR00737">
    <property type="entry name" value="nifR3_yhdG"/>
    <property type="match status" value="1"/>
</dbReference>
<evidence type="ECO:0000259" key="8">
    <source>
        <dbReference type="Pfam" id="PF01207"/>
    </source>
</evidence>
<name>A0A518ET55_9BACT</name>
<reference evidence="9 10" key="1">
    <citation type="submission" date="2019-02" db="EMBL/GenBank/DDBJ databases">
        <title>Deep-cultivation of Planctomycetes and their phenomic and genomic characterization uncovers novel biology.</title>
        <authorList>
            <person name="Wiegand S."/>
            <person name="Jogler M."/>
            <person name="Boedeker C."/>
            <person name="Pinto D."/>
            <person name="Vollmers J."/>
            <person name="Rivas-Marin E."/>
            <person name="Kohn T."/>
            <person name="Peeters S.H."/>
            <person name="Heuer A."/>
            <person name="Rast P."/>
            <person name="Oberbeckmann S."/>
            <person name="Bunk B."/>
            <person name="Jeske O."/>
            <person name="Meyerdierks A."/>
            <person name="Storesund J.E."/>
            <person name="Kallscheuer N."/>
            <person name="Luecker S."/>
            <person name="Lage O.M."/>
            <person name="Pohl T."/>
            <person name="Merkel B.J."/>
            <person name="Hornburger P."/>
            <person name="Mueller R.-W."/>
            <person name="Bruemmer F."/>
            <person name="Labrenz M."/>
            <person name="Spormann A.M."/>
            <person name="Op den Camp H."/>
            <person name="Overmann J."/>
            <person name="Amann R."/>
            <person name="Jetten M.S.M."/>
            <person name="Mascher T."/>
            <person name="Medema M.H."/>
            <person name="Devos D.P."/>
            <person name="Kaster A.-K."/>
            <person name="Ovreas L."/>
            <person name="Rohde M."/>
            <person name="Galperin M.Y."/>
            <person name="Jogler C."/>
        </authorList>
    </citation>
    <scope>NUCLEOTIDE SEQUENCE [LARGE SCALE GENOMIC DNA]</scope>
    <source>
        <strain evidence="9 10">Poly30</strain>
    </source>
</reference>
<evidence type="ECO:0000256" key="4">
    <source>
        <dbReference type="ARBA" id="ARBA00022694"/>
    </source>
</evidence>
<evidence type="ECO:0000313" key="10">
    <source>
        <dbReference type="Proteomes" id="UP000320390"/>
    </source>
</evidence>
<keyword evidence="4" id="KW-0819">tRNA processing</keyword>
<dbReference type="EC" id="1.-.-.-" evidence="9"/>
<feature type="domain" description="DUS-like FMN-binding" evidence="8">
    <location>
        <begin position="48"/>
        <end position="346"/>
    </location>
</feature>
<dbReference type="GO" id="GO:0050660">
    <property type="term" value="F:flavin adenine dinucleotide binding"/>
    <property type="evidence" value="ECO:0007669"/>
    <property type="project" value="InterPro"/>
</dbReference>
<dbReference type="GO" id="GO:0017150">
    <property type="term" value="F:tRNA dihydrouridine synthase activity"/>
    <property type="evidence" value="ECO:0007669"/>
    <property type="project" value="InterPro"/>
</dbReference>
<keyword evidence="10" id="KW-1185">Reference proteome</keyword>
<dbReference type="RefSeq" id="WP_419191360.1">
    <property type="nucleotide sequence ID" value="NZ_CP036434.1"/>
</dbReference>
<evidence type="ECO:0000256" key="5">
    <source>
        <dbReference type="ARBA" id="ARBA00022857"/>
    </source>
</evidence>
<dbReference type="EMBL" id="CP036434">
    <property type="protein sequence ID" value="QDV07274.1"/>
    <property type="molecule type" value="Genomic_DNA"/>
</dbReference>
<keyword evidence="5" id="KW-0521">NADP</keyword>
<dbReference type="InterPro" id="IPR004652">
    <property type="entry name" value="DusB-like"/>
</dbReference>
<dbReference type="PANTHER" id="PTHR45846:SF1">
    <property type="entry name" value="TRNA-DIHYDROURIDINE(47) SYNTHASE [NAD(P)(+)]-LIKE"/>
    <property type="match status" value="1"/>
</dbReference>
<feature type="region of interest" description="Disordered" evidence="7">
    <location>
        <begin position="364"/>
        <end position="398"/>
    </location>
</feature>
<sequence>MIDRPGRFATEINQSVPVAGDGEFEPLRLGAGQVSEAGVLPVWPPVVLAPMAGVTNLAFRSLCREYGAGLYVSEMITARGYLMGNRLTNLLASSSPDEKPRSVQVYGADPVDLGEMVKSLVDDGVHHLDINMGCPVPKVTRAGGGSAIPVKPRLLARLVRAMVQNAGDVPVTIKMRMGISDSLLTYEEAGRAAAGEGASAVGLHARTASQLYSGEADWSAIGRLVEILDVPVLGNGDIWEPYDALRMMRQTGCHGVIVGRGCLGRPWLFRELSQVFNGEEPDLPPNFGQIVEIMVDHANRLIDVFGPVVGMRQMRKWTAWYTKGFHGSAAVRGNLMRIHTVADLVEAVRPLDPEEPFPVAALRAQRAKGSKTQSVKLPEGYLDDLDDDTPPKSPRSVEEIEAWEKALNGG</sequence>
<proteinExistence type="predicted"/>
<dbReference type="PROSITE" id="PS01136">
    <property type="entry name" value="UPF0034"/>
    <property type="match status" value="1"/>
</dbReference>
<organism evidence="9 10">
    <name type="scientific">Saltatorellus ferox</name>
    <dbReference type="NCBI Taxonomy" id="2528018"/>
    <lineage>
        <taxon>Bacteria</taxon>
        <taxon>Pseudomonadati</taxon>
        <taxon>Planctomycetota</taxon>
        <taxon>Planctomycetia</taxon>
        <taxon>Planctomycetia incertae sedis</taxon>
        <taxon>Saltatorellus</taxon>
    </lineage>
</organism>
<evidence type="ECO:0000256" key="3">
    <source>
        <dbReference type="ARBA" id="ARBA00022643"/>
    </source>
</evidence>
<comment type="cofactor">
    <cofactor evidence="1">
        <name>FMN</name>
        <dbReference type="ChEBI" id="CHEBI:58210"/>
    </cofactor>
</comment>
<dbReference type="Proteomes" id="UP000320390">
    <property type="component" value="Chromosome"/>
</dbReference>
<keyword evidence="2" id="KW-0285">Flavoprotein</keyword>
<gene>
    <name evidence="9" type="primary">dusC_1</name>
    <name evidence="9" type="ORF">Poly30_27940</name>
</gene>
<dbReference type="InterPro" id="IPR018517">
    <property type="entry name" value="tRNA_hU_synthase_CS"/>
</dbReference>
<evidence type="ECO:0000313" key="9">
    <source>
        <dbReference type="EMBL" id="QDV07274.1"/>
    </source>
</evidence>
<dbReference type="Gene3D" id="1.10.1200.80">
    <property type="entry name" value="Putative flavin oxidoreducatase, domain 2"/>
    <property type="match status" value="1"/>
</dbReference>